<gene>
    <name evidence="1" type="ORF">METZ01_LOCUS501800</name>
</gene>
<dbReference type="AlphaFoldDB" id="A0A383DWP0"/>
<sequence length="24" mass="2499">MTTALIFIGLFGLLLAGVDIAFAM</sequence>
<evidence type="ECO:0000313" key="1">
    <source>
        <dbReference type="EMBL" id="SVE48946.1"/>
    </source>
</evidence>
<reference evidence="1" key="1">
    <citation type="submission" date="2018-05" db="EMBL/GenBank/DDBJ databases">
        <authorList>
            <person name="Lanie J.A."/>
            <person name="Ng W.-L."/>
            <person name="Kazmierczak K.M."/>
            <person name="Andrzejewski T.M."/>
            <person name="Davidsen T.M."/>
            <person name="Wayne K.J."/>
            <person name="Tettelin H."/>
            <person name="Glass J.I."/>
            <person name="Rusch D."/>
            <person name="Podicherti R."/>
            <person name="Tsui H.-C.T."/>
            <person name="Winkler M.E."/>
        </authorList>
    </citation>
    <scope>NUCLEOTIDE SEQUENCE</scope>
</reference>
<feature type="non-terminal residue" evidence="1">
    <location>
        <position position="24"/>
    </location>
</feature>
<protein>
    <submittedName>
        <fullName evidence="1">Uncharacterized protein</fullName>
    </submittedName>
</protein>
<organism evidence="1">
    <name type="scientific">marine metagenome</name>
    <dbReference type="NCBI Taxonomy" id="408172"/>
    <lineage>
        <taxon>unclassified sequences</taxon>
        <taxon>metagenomes</taxon>
        <taxon>ecological metagenomes</taxon>
    </lineage>
</organism>
<accession>A0A383DWP0</accession>
<proteinExistence type="predicted"/>
<dbReference type="EMBL" id="UINC01220851">
    <property type="protein sequence ID" value="SVE48946.1"/>
    <property type="molecule type" value="Genomic_DNA"/>
</dbReference>
<name>A0A383DWP0_9ZZZZ</name>